<organism evidence="1 2">
    <name type="scientific">Paenibacillus taihuensis</name>
    <dbReference type="NCBI Taxonomy" id="1156355"/>
    <lineage>
        <taxon>Bacteria</taxon>
        <taxon>Bacillati</taxon>
        <taxon>Bacillota</taxon>
        <taxon>Bacilli</taxon>
        <taxon>Bacillales</taxon>
        <taxon>Paenibacillaceae</taxon>
        <taxon>Paenibacillus</taxon>
    </lineage>
</organism>
<dbReference type="EMBL" id="QTTN01000008">
    <property type="protein sequence ID" value="REE88655.1"/>
    <property type="molecule type" value="Genomic_DNA"/>
</dbReference>
<evidence type="ECO:0000313" key="2">
    <source>
        <dbReference type="Proteomes" id="UP000256304"/>
    </source>
</evidence>
<accession>A0A3D9S6Q8</accession>
<proteinExistence type="predicted"/>
<dbReference type="Proteomes" id="UP000256304">
    <property type="component" value="Unassembled WGS sequence"/>
</dbReference>
<sequence>MPHEYADMKKTLPHDEGASFWIHFGIAFKLSAISYTR</sequence>
<name>A0A3D9S6Q8_9BACL</name>
<protein>
    <submittedName>
        <fullName evidence="1">Uncharacterized protein</fullName>
    </submittedName>
</protein>
<comment type="caution">
    <text evidence="1">The sequence shown here is derived from an EMBL/GenBank/DDBJ whole genome shotgun (WGS) entry which is preliminary data.</text>
</comment>
<reference evidence="1 2" key="1">
    <citation type="submission" date="2018-08" db="EMBL/GenBank/DDBJ databases">
        <title>Genomic Encyclopedia of Type Strains, Phase III (KMG-III): the genomes of soil and plant-associated and newly described type strains.</title>
        <authorList>
            <person name="Whitman W."/>
        </authorList>
    </citation>
    <scope>NUCLEOTIDE SEQUENCE [LARGE SCALE GENOMIC DNA]</scope>
    <source>
        <strain evidence="1 2">CGMCC 1.10966</strain>
    </source>
</reference>
<evidence type="ECO:0000313" key="1">
    <source>
        <dbReference type="EMBL" id="REE88655.1"/>
    </source>
</evidence>
<keyword evidence="2" id="KW-1185">Reference proteome</keyword>
<gene>
    <name evidence="1" type="ORF">A8990_108151</name>
</gene>
<dbReference type="AlphaFoldDB" id="A0A3D9S6Q8"/>